<dbReference type="Proteomes" id="UP000037558">
    <property type="component" value="Unassembled WGS sequence"/>
</dbReference>
<evidence type="ECO:0000313" key="2">
    <source>
        <dbReference type="Proteomes" id="UP000037558"/>
    </source>
</evidence>
<gene>
    <name evidence="1" type="ORF">AMD01_04860</name>
</gene>
<proteinExistence type="predicted"/>
<protein>
    <recommendedName>
        <fullName evidence="3">Sce7726 family protein</fullName>
    </recommendedName>
</protein>
<name>A0A0M0LBB3_9BACI</name>
<dbReference type="PATRIC" id="fig|284581.3.peg.1351"/>
<comment type="caution">
    <text evidence="1">The sequence shown here is derived from an EMBL/GenBank/DDBJ whole genome shotgun (WGS) entry which is preliminary data.</text>
</comment>
<dbReference type="RefSeq" id="WP_053400287.1">
    <property type="nucleotide sequence ID" value="NZ_LILC01000006.1"/>
</dbReference>
<keyword evidence="2" id="KW-1185">Reference proteome</keyword>
<organism evidence="1 2">
    <name type="scientific">Priestia koreensis</name>
    <dbReference type="NCBI Taxonomy" id="284581"/>
    <lineage>
        <taxon>Bacteria</taxon>
        <taxon>Bacillati</taxon>
        <taxon>Bacillota</taxon>
        <taxon>Bacilli</taxon>
        <taxon>Bacillales</taxon>
        <taxon>Bacillaceae</taxon>
        <taxon>Priestia</taxon>
    </lineage>
</organism>
<evidence type="ECO:0008006" key="3">
    <source>
        <dbReference type="Google" id="ProtNLM"/>
    </source>
</evidence>
<evidence type="ECO:0000313" key="1">
    <source>
        <dbReference type="EMBL" id="KOO48142.1"/>
    </source>
</evidence>
<dbReference type="EMBL" id="LILC01000006">
    <property type="protein sequence ID" value="KOO48142.1"/>
    <property type="molecule type" value="Genomic_DNA"/>
</dbReference>
<dbReference type="STRING" id="284581.AMD01_04860"/>
<dbReference type="NCBIfam" id="NF033832">
    <property type="entry name" value="sce7726_fam"/>
    <property type="match status" value="1"/>
</dbReference>
<sequence length="269" mass="31791">MQKNNDYFEYARVLSNQYNTFLSNEAIEQEVLKTFGGELPFDKPNNKFVSREFVNHFLLSYYPNETSVKSTFINNVLFKTCNHVSIFELNVGKSRLDLCKVNGNSTAFEIKTDLDTPVRLRQQMNDYFLVFEKVYLICSVQNHDSMLPYIPDECGIYTYYITKTGRYVFKKKRKAMVSNRISSVAQLSVLTKKDLNTFFNCPNLDNKEAMIDFITGTKTKQEINKTFKFALKEKYINKWNFLVVNREHILEIDYQWFFRNLLPPEIVYL</sequence>
<dbReference type="InterPro" id="IPR047729">
    <property type="entry name" value="Sce7726-like"/>
</dbReference>
<reference evidence="2" key="1">
    <citation type="submission" date="2015-08" db="EMBL/GenBank/DDBJ databases">
        <title>Fjat-14210 dsm16467.</title>
        <authorList>
            <person name="Liu B."/>
            <person name="Wang J."/>
            <person name="Zhu Y."/>
            <person name="Liu G."/>
            <person name="Chen Q."/>
            <person name="Chen Z."/>
            <person name="Lan J."/>
            <person name="Che J."/>
            <person name="Ge C."/>
            <person name="Shi H."/>
            <person name="Pan Z."/>
            <person name="Liu X."/>
        </authorList>
    </citation>
    <scope>NUCLEOTIDE SEQUENCE [LARGE SCALE GENOMIC DNA]</scope>
    <source>
        <strain evidence="2">DSM 16467</strain>
    </source>
</reference>
<dbReference type="AlphaFoldDB" id="A0A0M0LBB3"/>
<dbReference type="OrthoDB" id="128875at2"/>
<accession>A0A0M0LBB3</accession>